<comment type="cofactor">
    <cofactor evidence="4">
        <name>Zn(2+)</name>
        <dbReference type="ChEBI" id="CHEBI:29105"/>
    </cofactor>
    <text evidence="4">Binds 1 zinc ion per subunit.</text>
</comment>
<feature type="binding site" evidence="4">
    <location>
        <begin position="94"/>
        <end position="98"/>
    </location>
    <ligand>
        <name>substrate</name>
    </ligand>
</feature>
<feature type="binding site" evidence="4">
    <location>
        <position position="214"/>
    </location>
    <ligand>
        <name>substrate</name>
    </ligand>
</feature>
<dbReference type="NCBIfam" id="TIGR00430">
    <property type="entry name" value="Q_tRNA_tgt"/>
    <property type="match status" value="1"/>
</dbReference>
<dbReference type="EMBL" id="MGFG01000029">
    <property type="protein sequence ID" value="OGM00582.1"/>
    <property type="molecule type" value="Genomic_DNA"/>
</dbReference>
<dbReference type="NCBIfam" id="TIGR00449">
    <property type="entry name" value="tgt_general"/>
    <property type="match status" value="1"/>
</dbReference>
<feature type="domain" description="tRNA-guanine(15) transglycosylase-like" evidence="5">
    <location>
        <begin position="16"/>
        <end position="379"/>
    </location>
</feature>
<feature type="binding site" evidence="4">
    <location>
        <position position="173"/>
    </location>
    <ligand>
        <name>substrate</name>
    </ligand>
</feature>
<feature type="active site" description="Proton acceptor" evidence="4">
    <location>
        <position position="94"/>
    </location>
</feature>
<dbReference type="EC" id="2.4.2.29" evidence="4"/>
<comment type="function">
    <text evidence="4">Catalyzes the base-exchange of a guanine (G) residue with the queuine precursor 7-aminomethyl-7-deazaguanine (PreQ1) at position 34 (anticodon wobble position) in tRNAs with GU(N) anticodons (tRNA-Asp, -Asn, -His and -Tyr). Catalysis occurs through a double-displacement mechanism. The nucleophile active site attacks the C1' of nucleotide 34 to detach the guanine base from the RNA, forming a covalent enzyme-RNA intermediate. The proton acceptor active site deprotonates the incoming PreQ1, allowing a nucleophilic attack on the C1' of the ribose to form the product. After dissociation, two additional enzymatic reactions on the tRNA convert PreQ1 to queuine (Q), resulting in the hypermodified nucleoside queuosine (7-(((4,5-cis-dihydroxy-2-cyclopenten-1-yl)amino)methyl)-7-deazaguanosine).</text>
</comment>
<comment type="subunit">
    <text evidence="4">Homodimer. Within each dimer, one monomer is responsible for RNA recognition and catalysis, while the other monomer binds to the replacement base PreQ1.</text>
</comment>
<keyword evidence="4" id="KW-0671">Queuosine biosynthesis</keyword>
<reference evidence="6 7" key="1">
    <citation type="journal article" date="2016" name="Nat. Commun.">
        <title>Thousands of microbial genomes shed light on interconnected biogeochemical processes in an aquifer system.</title>
        <authorList>
            <person name="Anantharaman K."/>
            <person name="Brown C.T."/>
            <person name="Hug L.A."/>
            <person name="Sharon I."/>
            <person name="Castelle C.J."/>
            <person name="Probst A.J."/>
            <person name="Thomas B.C."/>
            <person name="Singh A."/>
            <person name="Wilkins M.J."/>
            <person name="Karaoz U."/>
            <person name="Brodie E.L."/>
            <person name="Williams K.H."/>
            <person name="Hubbard S.S."/>
            <person name="Banfield J.F."/>
        </authorList>
    </citation>
    <scope>NUCLEOTIDE SEQUENCE [LARGE SCALE GENOMIC DNA]</scope>
</reference>
<keyword evidence="2 4" id="KW-0808">Transferase</keyword>
<feature type="binding site" evidence="4">
    <location>
        <position position="333"/>
    </location>
    <ligand>
        <name>Zn(2+)</name>
        <dbReference type="ChEBI" id="CHEBI:29105"/>
    </ligand>
</feature>
<comment type="similarity">
    <text evidence="4">Belongs to the queuine tRNA-ribosyltransferase family.</text>
</comment>
<evidence type="ECO:0000256" key="4">
    <source>
        <dbReference type="HAMAP-Rule" id="MF_00168"/>
    </source>
</evidence>
<comment type="caution">
    <text evidence="4">Lacks conserved residue(s) required for the propagation of feature annotation.</text>
</comment>
<feature type="binding site" evidence="4">
    <location>
        <position position="328"/>
    </location>
    <ligand>
        <name>Zn(2+)</name>
        <dbReference type="ChEBI" id="CHEBI:29105"/>
    </ligand>
</feature>
<dbReference type="GO" id="GO:0008479">
    <property type="term" value="F:tRNA-guanosine(34) queuine transglycosylase activity"/>
    <property type="evidence" value="ECO:0007669"/>
    <property type="project" value="UniProtKB-UniRule"/>
</dbReference>
<name>A0A1F7WCQ1_9BACT</name>
<dbReference type="InterPro" id="IPR004803">
    <property type="entry name" value="TGT"/>
</dbReference>
<dbReference type="InterPro" id="IPR050076">
    <property type="entry name" value="ArchSynthase1/Queuine_TRR"/>
</dbReference>
<proteinExistence type="inferred from homology"/>
<accession>A0A1F7WCQ1</accession>
<dbReference type="UniPathway" id="UPA00392"/>
<dbReference type="STRING" id="1802424.A2480_04540"/>
<dbReference type="HAMAP" id="MF_00168">
    <property type="entry name" value="Q_tRNA_Tgt"/>
    <property type="match status" value="1"/>
</dbReference>
<dbReference type="InterPro" id="IPR036511">
    <property type="entry name" value="TGT-like_sf"/>
</dbReference>
<evidence type="ECO:0000256" key="2">
    <source>
        <dbReference type="ARBA" id="ARBA00022679"/>
    </source>
</evidence>
<evidence type="ECO:0000256" key="1">
    <source>
        <dbReference type="ARBA" id="ARBA00022676"/>
    </source>
</evidence>
<comment type="pathway">
    <text evidence="4">tRNA modification; tRNA-queuosine biosynthesis.</text>
</comment>
<comment type="catalytic activity">
    <reaction evidence="4">
        <text>7-aminomethyl-7-carbaguanine + guanosine(34) in tRNA = 7-aminomethyl-7-carbaguanosine(34) in tRNA + guanine</text>
        <dbReference type="Rhea" id="RHEA:24104"/>
        <dbReference type="Rhea" id="RHEA-COMP:10341"/>
        <dbReference type="Rhea" id="RHEA-COMP:10342"/>
        <dbReference type="ChEBI" id="CHEBI:16235"/>
        <dbReference type="ChEBI" id="CHEBI:58703"/>
        <dbReference type="ChEBI" id="CHEBI:74269"/>
        <dbReference type="ChEBI" id="CHEBI:82833"/>
        <dbReference type="EC" id="2.4.2.29"/>
    </reaction>
</comment>
<evidence type="ECO:0000256" key="3">
    <source>
        <dbReference type="ARBA" id="ARBA00022694"/>
    </source>
</evidence>
<sequence length="380" mass="41939">MSTIEFNITQRSEKSRARLGVLRTPHGEIETPALVTVATRGTVRAVTLEQAITAGSQLLICNTYHLHLRPGEEVVGEAGGLHKFIGWDRPLMTDSGGFQVFSLGFGRDYNLGKIGPTDASGQVKAGQRPKMLKIDDAGVRFTSFIDGRELFIGPEESMRIQSLLGADIAFAFDECTPPNADREYTESSVAQTHRWADRCLEARDPKQALYGIVQGGKFVDLRRESAQFIAGRLFDGFGIGGEFGEDKDTMSEMLRTVVDELPENRPRHLLGIGHPDDIELIIREGVDTFDCTVPTQYARHGTAFTSAGRVSISASSNLRRHGPLDPTCDCPTCITNSLSYICHLYRAKETAAAILLTVHNLHYFNRLVEDVRDRIRSGSI</sequence>
<dbReference type="AlphaFoldDB" id="A0A1F7WCQ1"/>
<keyword evidence="3 4" id="KW-0819">tRNA processing</keyword>
<feature type="active site" description="Nucleophile" evidence="4">
    <location>
        <position position="290"/>
    </location>
</feature>
<evidence type="ECO:0000313" key="6">
    <source>
        <dbReference type="EMBL" id="OGM00582.1"/>
    </source>
</evidence>
<protein>
    <recommendedName>
        <fullName evidence="4">Queuine tRNA-ribosyltransferase</fullName>
        <ecNumber evidence="4">2.4.2.29</ecNumber>
    </recommendedName>
    <alternativeName>
        <fullName evidence="4">Guanine insertion enzyme</fullName>
    </alternativeName>
    <alternativeName>
        <fullName evidence="4">tRNA-guanine transglycosylase</fullName>
    </alternativeName>
</protein>
<keyword evidence="4" id="KW-0862">Zinc</keyword>
<keyword evidence="4" id="KW-0479">Metal-binding</keyword>
<dbReference type="GO" id="GO:0005737">
    <property type="term" value="C:cytoplasm"/>
    <property type="evidence" value="ECO:0007669"/>
    <property type="project" value="TreeGrafter"/>
</dbReference>
<keyword evidence="1 4" id="KW-0328">Glycosyltransferase</keyword>
<organism evidence="6 7">
    <name type="scientific">Candidatus Uhrbacteria bacterium RIFOXYC2_FULL_47_19</name>
    <dbReference type="NCBI Taxonomy" id="1802424"/>
    <lineage>
        <taxon>Bacteria</taxon>
        <taxon>Candidatus Uhriibacteriota</taxon>
    </lineage>
</organism>
<feature type="binding site" evidence="4">
    <location>
        <position position="241"/>
    </location>
    <ligand>
        <name>substrate</name>
    </ligand>
</feature>
<feature type="region of interest" description="RNA binding" evidence="4">
    <location>
        <begin position="271"/>
        <end position="277"/>
    </location>
</feature>
<dbReference type="Proteomes" id="UP000176988">
    <property type="component" value="Unassembled WGS sequence"/>
</dbReference>
<dbReference type="PANTHER" id="PTHR46499:SF1">
    <property type="entry name" value="QUEUINE TRNA-RIBOSYLTRANSFERASE"/>
    <property type="match status" value="1"/>
</dbReference>
<evidence type="ECO:0000313" key="7">
    <source>
        <dbReference type="Proteomes" id="UP000176988"/>
    </source>
</evidence>
<dbReference type="Pfam" id="PF01702">
    <property type="entry name" value="TGT"/>
    <property type="match status" value="1"/>
</dbReference>
<dbReference type="SUPFAM" id="SSF51713">
    <property type="entry name" value="tRNA-guanine transglycosylase"/>
    <property type="match status" value="1"/>
</dbReference>
<dbReference type="Gene3D" id="3.20.20.105">
    <property type="entry name" value="Queuine tRNA-ribosyltransferase-like"/>
    <property type="match status" value="1"/>
</dbReference>
<dbReference type="PANTHER" id="PTHR46499">
    <property type="entry name" value="QUEUINE TRNA-RIBOSYLTRANSFERASE"/>
    <property type="match status" value="1"/>
</dbReference>
<evidence type="ECO:0000259" key="5">
    <source>
        <dbReference type="Pfam" id="PF01702"/>
    </source>
</evidence>
<feature type="binding site" evidence="4">
    <location>
        <position position="359"/>
    </location>
    <ligand>
        <name>Zn(2+)</name>
        <dbReference type="ChEBI" id="CHEBI:29105"/>
    </ligand>
</feature>
<feature type="binding site" evidence="4">
    <location>
        <position position="330"/>
    </location>
    <ligand>
        <name>Zn(2+)</name>
        <dbReference type="ChEBI" id="CHEBI:29105"/>
    </ligand>
</feature>
<gene>
    <name evidence="4" type="primary">tgt</name>
    <name evidence="6" type="ORF">A2480_04540</name>
</gene>
<dbReference type="InterPro" id="IPR002616">
    <property type="entry name" value="tRNA_ribo_trans-like"/>
</dbReference>
<dbReference type="GO" id="GO:0008616">
    <property type="term" value="P:tRNA queuosine(34) biosynthetic process"/>
    <property type="evidence" value="ECO:0007669"/>
    <property type="project" value="UniProtKB-UniRule"/>
</dbReference>
<comment type="caution">
    <text evidence="6">The sequence shown here is derived from an EMBL/GenBank/DDBJ whole genome shotgun (WGS) entry which is preliminary data.</text>
</comment>
<dbReference type="GO" id="GO:0046872">
    <property type="term" value="F:metal ion binding"/>
    <property type="evidence" value="ECO:0007669"/>
    <property type="project" value="UniProtKB-KW"/>
</dbReference>